<keyword evidence="12" id="KW-0479">Metal-binding</keyword>
<dbReference type="GO" id="GO:0006099">
    <property type="term" value="P:tricarboxylic acid cycle"/>
    <property type="evidence" value="ECO:0007669"/>
    <property type="project" value="UniProtKB-KW"/>
</dbReference>
<dbReference type="NCBIfam" id="TIGR01346">
    <property type="entry name" value="isocit_lyase"/>
    <property type="match status" value="1"/>
</dbReference>
<dbReference type="EMBL" id="KN831964">
    <property type="protein sequence ID" value="KIO06063.1"/>
    <property type="molecule type" value="Genomic_DNA"/>
</dbReference>
<comment type="catalytic activity">
    <reaction evidence="8">
        <text>D-threo-isocitrate = glyoxylate + succinate</text>
        <dbReference type="Rhea" id="RHEA:13245"/>
        <dbReference type="ChEBI" id="CHEBI:15562"/>
        <dbReference type="ChEBI" id="CHEBI:30031"/>
        <dbReference type="ChEBI" id="CHEBI:36655"/>
        <dbReference type="EC" id="4.1.3.1"/>
    </reaction>
</comment>
<dbReference type="Gene3D" id="1.10.10.850">
    <property type="match status" value="1"/>
</dbReference>
<name>A0A0C3JAH5_PISTI</name>
<evidence type="ECO:0000256" key="9">
    <source>
        <dbReference type="PIRNR" id="PIRNR001362"/>
    </source>
</evidence>
<protein>
    <recommendedName>
        <fullName evidence="4 9">Isocitrate lyase</fullName>
    </recommendedName>
</protein>
<dbReference type="STRING" id="870435.A0A0C3JAH5"/>
<evidence type="ECO:0000256" key="3">
    <source>
        <dbReference type="ARBA" id="ARBA00005704"/>
    </source>
</evidence>
<dbReference type="Gene3D" id="3.20.20.60">
    <property type="entry name" value="Phosphoenolpyruvate-binding domains"/>
    <property type="match status" value="1"/>
</dbReference>
<evidence type="ECO:0000256" key="5">
    <source>
        <dbReference type="ARBA" id="ARBA00022435"/>
    </source>
</evidence>
<evidence type="ECO:0000256" key="1">
    <source>
        <dbReference type="ARBA" id="ARBA00001050"/>
    </source>
</evidence>
<dbReference type="GO" id="GO:0006097">
    <property type="term" value="P:glyoxylate cycle"/>
    <property type="evidence" value="ECO:0007669"/>
    <property type="project" value="UniProtKB-KW"/>
</dbReference>
<accession>A0A0C3JAH5</accession>
<evidence type="ECO:0000256" key="2">
    <source>
        <dbReference type="ARBA" id="ARBA00004793"/>
    </source>
</evidence>
<evidence type="ECO:0000256" key="7">
    <source>
        <dbReference type="ARBA" id="ARBA00023239"/>
    </source>
</evidence>
<dbReference type="InterPro" id="IPR018523">
    <property type="entry name" value="Isocitrate_lyase_ph_CS"/>
</dbReference>
<dbReference type="PANTHER" id="PTHR21631:SF3">
    <property type="entry name" value="BIFUNCTIONAL GLYOXYLATE CYCLE PROTEIN"/>
    <property type="match status" value="1"/>
</dbReference>
<feature type="binding site" evidence="11">
    <location>
        <begin position="95"/>
        <end position="97"/>
    </location>
    <ligand>
        <name>substrate</name>
    </ligand>
</feature>
<dbReference type="GO" id="GO:0004451">
    <property type="term" value="F:isocitrate lyase activity"/>
    <property type="evidence" value="ECO:0007669"/>
    <property type="project" value="UniProtKB-EC"/>
</dbReference>
<evidence type="ECO:0000256" key="8">
    <source>
        <dbReference type="ARBA" id="ARBA00023531"/>
    </source>
</evidence>
<keyword evidence="6" id="KW-0816">Tricarboxylic acid cycle</keyword>
<evidence type="ECO:0000313" key="14">
    <source>
        <dbReference type="EMBL" id="KIO06063.1"/>
    </source>
</evidence>
<comment type="cofactor">
    <cofactor evidence="12">
        <name>Mg(2+)</name>
        <dbReference type="ChEBI" id="CHEBI:18420"/>
    </cofactor>
    <text evidence="12">Can also use Mn(2+) ion.</text>
</comment>
<evidence type="ECO:0000256" key="6">
    <source>
        <dbReference type="ARBA" id="ARBA00022532"/>
    </source>
</evidence>
<reference evidence="15" key="2">
    <citation type="submission" date="2015-01" db="EMBL/GenBank/DDBJ databases">
        <title>Evolutionary Origins and Diversification of the Mycorrhizal Mutualists.</title>
        <authorList>
            <consortium name="DOE Joint Genome Institute"/>
            <consortium name="Mycorrhizal Genomics Consortium"/>
            <person name="Kohler A."/>
            <person name="Kuo A."/>
            <person name="Nagy L.G."/>
            <person name="Floudas D."/>
            <person name="Copeland A."/>
            <person name="Barry K.W."/>
            <person name="Cichocki N."/>
            <person name="Veneault-Fourrey C."/>
            <person name="LaButti K."/>
            <person name="Lindquist E.A."/>
            <person name="Lipzen A."/>
            <person name="Lundell T."/>
            <person name="Morin E."/>
            <person name="Murat C."/>
            <person name="Riley R."/>
            <person name="Ohm R."/>
            <person name="Sun H."/>
            <person name="Tunlid A."/>
            <person name="Henrissat B."/>
            <person name="Grigoriev I.V."/>
            <person name="Hibbett D.S."/>
            <person name="Martin F."/>
        </authorList>
    </citation>
    <scope>NUCLEOTIDE SEQUENCE [LARGE SCALE GENOMIC DNA]</scope>
    <source>
        <strain evidence="15">Marx 270</strain>
    </source>
</reference>
<dbReference type="SUPFAM" id="SSF51621">
    <property type="entry name" value="Phosphoenolpyruvate/pyruvate domain"/>
    <property type="match status" value="1"/>
</dbReference>
<feature type="region of interest" description="Disordered" evidence="13">
    <location>
        <begin position="99"/>
        <end position="118"/>
    </location>
</feature>
<evidence type="ECO:0000256" key="11">
    <source>
        <dbReference type="PIRSR" id="PIRSR001362-2"/>
    </source>
</evidence>
<comment type="similarity">
    <text evidence="3 9">Belongs to the isocitrate lyase/PEP mutase superfamily. Isocitrate lyase family.</text>
</comment>
<dbReference type="AlphaFoldDB" id="A0A0C3JAH5"/>
<dbReference type="InterPro" id="IPR039556">
    <property type="entry name" value="ICL/PEPM"/>
</dbReference>
<keyword evidence="5" id="KW-0329">Glyoxylate bypass</keyword>
<dbReference type="HOGENOM" id="CLU_019214_2_2_1"/>
<dbReference type="InterPro" id="IPR015813">
    <property type="entry name" value="Pyrv/PenolPyrv_kinase-like_dom"/>
</dbReference>
<dbReference type="GO" id="GO:0046872">
    <property type="term" value="F:metal ion binding"/>
    <property type="evidence" value="ECO:0007669"/>
    <property type="project" value="UniProtKB-KW"/>
</dbReference>
<evidence type="ECO:0000256" key="10">
    <source>
        <dbReference type="PIRSR" id="PIRSR001362-1"/>
    </source>
</evidence>
<dbReference type="Proteomes" id="UP000054217">
    <property type="component" value="Unassembled WGS sequence"/>
</dbReference>
<evidence type="ECO:0000256" key="4">
    <source>
        <dbReference type="ARBA" id="ARBA00017446"/>
    </source>
</evidence>
<comment type="catalytic activity">
    <reaction evidence="1">
        <text>(2S,3R)-3-hydroxybutane-1,2,3-tricarboxylate = pyruvate + succinate</text>
        <dbReference type="Rhea" id="RHEA:16809"/>
        <dbReference type="ChEBI" id="CHEBI:15361"/>
        <dbReference type="ChEBI" id="CHEBI:30031"/>
        <dbReference type="ChEBI" id="CHEBI:57429"/>
        <dbReference type="EC" id="4.1.3.30"/>
    </reaction>
</comment>
<evidence type="ECO:0000313" key="15">
    <source>
        <dbReference type="Proteomes" id="UP000054217"/>
    </source>
</evidence>
<feature type="binding site" evidence="11">
    <location>
        <position position="241"/>
    </location>
    <ligand>
        <name>substrate</name>
    </ligand>
</feature>
<feature type="active site" description="Proton acceptor" evidence="10">
    <location>
        <position position="204"/>
    </location>
</feature>
<reference evidence="14 15" key="1">
    <citation type="submission" date="2014-04" db="EMBL/GenBank/DDBJ databases">
        <authorList>
            <consortium name="DOE Joint Genome Institute"/>
            <person name="Kuo A."/>
            <person name="Kohler A."/>
            <person name="Costa M.D."/>
            <person name="Nagy L.G."/>
            <person name="Floudas D."/>
            <person name="Copeland A."/>
            <person name="Barry K.W."/>
            <person name="Cichocki N."/>
            <person name="Veneault-Fourrey C."/>
            <person name="LaButti K."/>
            <person name="Lindquist E.A."/>
            <person name="Lipzen A."/>
            <person name="Lundell T."/>
            <person name="Morin E."/>
            <person name="Murat C."/>
            <person name="Sun H."/>
            <person name="Tunlid A."/>
            <person name="Henrissat B."/>
            <person name="Grigoriev I.V."/>
            <person name="Hibbett D.S."/>
            <person name="Martin F."/>
            <person name="Nordberg H.P."/>
            <person name="Cantor M.N."/>
            <person name="Hua S.X."/>
        </authorList>
    </citation>
    <scope>NUCLEOTIDE SEQUENCE [LARGE SCALE GENOMIC DNA]</scope>
    <source>
        <strain evidence="14 15">Marx 270</strain>
    </source>
</reference>
<dbReference type="PIRSF" id="PIRSF001362">
    <property type="entry name" value="Isocit_lyase"/>
    <property type="match status" value="1"/>
</dbReference>
<dbReference type="GO" id="GO:0046421">
    <property type="term" value="F:methylisocitrate lyase activity"/>
    <property type="evidence" value="ECO:0007669"/>
    <property type="project" value="UniProtKB-EC"/>
</dbReference>
<dbReference type="InterPro" id="IPR006254">
    <property type="entry name" value="Isocitrate_lyase"/>
</dbReference>
<feature type="binding site" evidence="11">
    <location>
        <begin position="421"/>
        <end position="425"/>
    </location>
    <ligand>
        <name>substrate</name>
    </ligand>
</feature>
<feature type="binding site" evidence="11">
    <location>
        <begin position="205"/>
        <end position="206"/>
    </location>
    <ligand>
        <name>substrate</name>
    </ligand>
</feature>
<dbReference type="PROSITE" id="PS00161">
    <property type="entry name" value="ISOCITRATE_LYASE"/>
    <property type="match status" value="1"/>
</dbReference>
<comment type="pathway">
    <text evidence="2">Carbohydrate metabolism; glyoxylate cycle; (S)-malate from isocitrate: step 1/2.</text>
</comment>
<feature type="binding site" evidence="12">
    <location>
        <position position="166"/>
    </location>
    <ligand>
        <name>Mg(2+)</name>
        <dbReference type="ChEBI" id="CHEBI:18420"/>
    </ligand>
</feature>
<dbReference type="OrthoDB" id="4078635at2759"/>
<feature type="binding site" evidence="11">
    <location>
        <position position="456"/>
    </location>
    <ligand>
        <name>substrate</name>
    </ligand>
</feature>
<evidence type="ECO:0000256" key="13">
    <source>
        <dbReference type="SAM" id="MobiDB-lite"/>
    </source>
</evidence>
<evidence type="ECO:0000256" key="12">
    <source>
        <dbReference type="PIRSR" id="PIRSR001362-3"/>
    </source>
</evidence>
<keyword evidence="12" id="KW-0460">Magnesium</keyword>
<gene>
    <name evidence="14" type="ORF">M404DRAFT_139862</name>
</gene>
<dbReference type="FunCoup" id="A0A0C3JAH5">
    <property type="interactions" value="88"/>
</dbReference>
<organism evidence="14 15">
    <name type="scientific">Pisolithus tinctorius Marx 270</name>
    <dbReference type="NCBI Taxonomy" id="870435"/>
    <lineage>
        <taxon>Eukaryota</taxon>
        <taxon>Fungi</taxon>
        <taxon>Dikarya</taxon>
        <taxon>Basidiomycota</taxon>
        <taxon>Agaricomycotina</taxon>
        <taxon>Agaricomycetes</taxon>
        <taxon>Agaricomycetidae</taxon>
        <taxon>Boletales</taxon>
        <taxon>Sclerodermatineae</taxon>
        <taxon>Pisolithaceae</taxon>
        <taxon>Pisolithus</taxon>
    </lineage>
</organism>
<keyword evidence="7 9" id="KW-0456">Lyase</keyword>
<dbReference type="CDD" id="cd00377">
    <property type="entry name" value="ICL_PEPM"/>
    <property type="match status" value="1"/>
</dbReference>
<dbReference type="Pfam" id="PF00463">
    <property type="entry name" value="ICL"/>
    <property type="match status" value="1"/>
</dbReference>
<dbReference type="InParanoid" id="A0A0C3JAH5"/>
<sequence>MSNDERAVFQAEVAAVEEWFRNARFARVKRPYTAAQVVAKRGTIPIKYPSDIQGKKLFALLSQHAKNGTPSHTYGALDPVQVTQMAKYLETVYVSGWQSSSTASSTNEPGPDLADYPSNTVPNKVEHLFMAQLFHDRKQREERSNMSESELASTPYIDYLRPIIADADTGHGGLTAVMKLAKMFVEKGAAGIHIEDQAPGTKKCGHMAGKVLVPISEHINRLVAIRLQFDIMGVENLVVSRTDSEAATLITSNIDDRDHPFILGCTNSSLPPLVKVMNDAEKMGKSGDQLQAVEDAWIASANLQPFSQTLAGALSNQGVQKAAIDRFLARVSHASCPDALSIAQKEFGLRNVPHWDWDAPRTREGYYRYQGGTQCAIVRSIEYAPYADALWMETKKPILAQAREFAHGVHTVRPGHWLAYNLSPSFNWEAAGLTTKDMKDYIWELGKLGFCWQFITLGGLHSNAYISDLFARAFATEGMKAYVELIQKKEREIGCDVLTHQKWSGADYADNLIKTVTGGVSSTAAMGKGVTEDQFRAKL</sequence>
<dbReference type="PANTHER" id="PTHR21631">
    <property type="entry name" value="ISOCITRATE LYASE/MALATE SYNTHASE"/>
    <property type="match status" value="1"/>
</dbReference>
<keyword evidence="15" id="KW-1185">Reference proteome</keyword>
<proteinExistence type="inferred from homology"/>
<dbReference type="InterPro" id="IPR040442">
    <property type="entry name" value="Pyrv_kinase-like_dom_sf"/>
</dbReference>